<feature type="compositionally biased region" description="Polar residues" evidence="1">
    <location>
        <begin position="17"/>
        <end position="26"/>
    </location>
</feature>
<proteinExistence type="predicted"/>
<dbReference type="OrthoDB" id="780617at2759"/>
<accession>A0A9Q1JI41</accession>
<organism evidence="2 3">
    <name type="scientific">Carnegiea gigantea</name>
    <dbReference type="NCBI Taxonomy" id="171969"/>
    <lineage>
        <taxon>Eukaryota</taxon>
        <taxon>Viridiplantae</taxon>
        <taxon>Streptophyta</taxon>
        <taxon>Embryophyta</taxon>
        <taxon>Tracheophyta</taxon>
        <taxon>Spermatophyta</taxon>
        <taxon>Magnoliopsida</taxon>
        <taxon>eudicotyledons</taxon>
        <taxon>Gunneridae</taxon>
        <taxon>Pentapetalae</taxon>
        <taxon>Caryophyllales</taxon>
        <taxon>Cactineae</taxon>
        <taxon>Cactaceae</taxon>
        <taxon>Cactoideae</taxon>
        <taxon>Echinocereeae</taxon>
        <taxon>Carnegiea</taxon>
    </lineage>
</organism>
<dbReference type="AlphaFoldDB" id="A0A9Q1JI41"/>
<feature type="compositionally biased region" description="Basic and acidic residues" evidence="1">
    <location>
        <begin position="34"/>
        <end position="61"/>
    </location>
</feature>
<evidence type="ECO:0000313" key="3">
    <source>
        <dbReference type="Proteomes" id="UP001153076"/>
    </source>
</evidence>
<comment type="caution">
    <text evidence="2">The sequence shown here is derived from an EMBL/GenBank/DDBJ whole genome shotgun (WGS) entry which is preliminary data.</text>
</comment>
<dbReference type="Proteomes" id="UP001153076">
    <property type="component" value="Unassembled WGS sequence"/>
</dbReference>
<name>A0A9Q1JI41_9CARY</name>
<gene>
    <name evidence="2" type="ORF">Cgig2_002933</name>
</gene>
<sequence>MWLVLVMSKLDDPNLLTQKNSTLGKSNRTHVPRTKPERIGHILNGSRDDEYSHDESDESRPFHRRGKVSLHHAQSLVEAYQKALEIEKYKKPYYSPGESKPFKAVTFQENSYSNGQAQSNQFAITKTQPRQADLAKCHERGHPASRCPHCALTITPGNLQEDEQAAGLKMA</sequence>
<keyword evidence="3" id="KW-1185">Reference proteome</keyword>
<dbReference type="EMBL" id="JAKOGI010001320">
    <property type="protein sequence ID" value="KAJ8426272.1"/>
    <property type="molecule type" value="Genomic_DNA"/>
</dbReference>
<evidence type="ECO:0000256" key="1">
    <source>
        <dbReference type="SAM" id="MobiDB-lite"/>
    </source>
</evidence>
<protein>
    <submittedName>
        <fullName evidence="2">Uncharacterized protein</fullName>
    </submittedName>
</protein>
<feature type="region of interest" description="Disordered" evidence="1">
    <location>
        <begin position="17"/>
        <end position="61"/>
    </location>
</feature>
<reference evidence="2" key="1">
    <citation type="submission" date="2022-04" db="EMBL/GenBank/DDBJ databases">
        <title>Carnegiea gigantea Genome sequencing and assembly v2.</title>
        <authorList>
            <person name="Copetti D."/>
            <person name="Sanderson M.J."/>
            <person name="Burquez A."/>
            <person name="Wojciechowski M.F."/>
        </authorList>
    </citation>
    <scope>NUCLEOTIDE SEQUENCE</scope>
    <source>
        <strain evidence="2">SGP5-SGP5p</strain>
        <tissue evidence="2">Aerial part</tissue>
    </source>
</reference>
<evidence type="ECO:0000313" key="2">
    <source>
        <dbReference type="EMBL" id="KAJ8426272.1"/>
    </source>
</evidence>